<organism evidence="1 2">
    <name type="scientific">Cylindrobasidium torrendii FP15055 ss-10</name>
    <dbReference type="NCBI Taxonomy" id="1314674"/>
    <lineage>
        <taxon>Eukaryota</taxon>
        <taxon>Fungi</taxon>
        <taxon>Dikarya</taxon>
        <taxon>Basidiomycota</taxon>
        <taxon>Agaricomycotina</taxon>
        <taxon>Agaricomycetes</taxon>
        <taxon>Agaricomycetidae</taxon>
        <taxon>Agaricales</taxon>
        <taxon>Marasmiineae</taxon>
        <taxon>Physalacriaceae</taxon>
        <taxon>Cylindrobasidium</taxon>
    </lineage>
</organism>
<sequence>MTGRNAFVYVKGKLGLLNATTPLYLQACFKPLDAYDEDEKYVELDLEAWEELVPYILKLRVM</sequence>
<evidence type="ECO:0000313" key="1">
    <source>
        <dbReference type="EMBL" id="KIY68066.1"/>
    </source>
</evidence>
<dbReference type="Proteomes" id="UP000054007">
    <property type="component" value="Unassembled WGS sequence"/>
</dbReference>
<dbReference type="EMBL" id="KN880510">
    <property type="protein sequence ID" value="KIY68066.1"/>
    <property type="molecule type" value="Genomic_DNA"/>
</dbReference>
<gene>
    <name evidence="1" type="ORF">CYLTODRAFT_421920</name>
</gene>
<reference evidence="1 2" key="1">
    <citation type="journal article" date="2015" name="Fungal Genet. Biol.">
        <title>Evolution of novel wood decay mechanisms in Agaricales revealed by the genome sequences of Fistulina hepatica and Cylindrobasidium torrendii.</title>
        <authorList>
            <person name="Floudas D."/>
            <person name="Held B.W."/>
            <person name="Riley R."/>
            <person name="Nagy L.G."/>
            <person name="Koehler G."/>
            <person name="Ransdell A.S."/>
            <person name="Younus H."/>
            <person name="Chow J."/>
            <person name="Chiniquy J."/>
            <person name="Lipzen A."/>
            <person name="Tritt A."/>
            <person name="Sun H."/>
            <person name="Haridas S."/>
            <person name="LaButti K."/>
            <person name="Ohm R.A."/>
            <person name="Kues U."/>
            <person name="Blanchette R.A."/>
            <person name="Grigoriev I.V."/>
            <person name="Minto R.E."/>
            <person name="Hibbett D.S."/>
        </authorList>
    </citation>
    <scope>NUCLEOTIDE SEQUENCE [LARGE SCALE GENOMIC DNA]</scope>
    <source>
        <strain evidence="1 2">FP15055 ss-10</strain>
    </source>
</reference>
<proteinExistence type="predicted"/>
<dbReference type="OrthoDB" id="3015492at2759"/>
<dbReference type="STRING" id="1314674.A0A0D7BEP3"/>
<protein>
    <submittedName>
        <fullName evidence="1">Uncharacterized protein</fullName>
    </submittedName>
</protein>
<accession>A0A0D7BEP3</accession>
<feature type="non-terminal residue" evidence="1">
    <location>
        <position position="62"/>
    </location>
</feature>
<keyword evidence="2" id="KW-1185">Reference proteome</keyword>
<dbReference type="AlphaFoldDB" id="A0A0D7BEP3"/>
<evidence type="ECO:0000313" key="2">
    <source>
        <dbReference type="Proteomes" id="UP000054007"/>
    </source>
</evidence>
<name>A0A0D7BEP3_9AGAR</name>